<feature type="compositionally biased region" description="Polar residues" evidence="8">
    <location>
        <begin position="270"/>
        <end position="284"/>
    </location>
</feature>
<dbReference type="SUPFAM" id="SSF118290">
    <property type="entry name" value="WRKY DNA-binding domain"/>
    <property type="match status" value="1"/>
</dbReference>
<dbReference type="AlphaFoldDB" id="A0A8T2U0L7"/>
<feature type="compositionally biased region" description="Low complexity" evidence="8">
    <location>
        <begin position="392"/>
        <end position="404"/>
    </location>
</feature>
<dbReference type="SMART" id="SM00774">
    <property type="entry name" value="WRKY"/>
    <property type="match status" value="1"/>
</dbReference>
<dbReference type="PANTHER" id="PTHR32096:SF18">
    <property type="entry name" value="DISEASE RESISTANCE PROTEIN RRS1B-RELATED"/>
    <property type="match status" value="1"/>
</dbReference>
<keyword evidence="4" id="KW-0804">Transcription</keyword>
<dbReference type="FunFam" id="2.20.25.80:FF:000005">
    <property type="entry name" value="probable WRKY transcription factor 14"/>
    <property type="match status" value="1"/>
</dbReference>
<evidence type="ECO:0000313" key="10">
    <source>
        <dbReference type="EMBL" id="KAH7427363.1"/>
    </source>
</evidence>
<dbReference type="InterPro" id="IPR044810">
    <property type="entry name" value="WRKY_plant"/>
</dbReference>
<feature type="region of interest" description="Disordered" evidence="8">
    <location>
        <begin position="20"/>
        <end position="77"/>
    </location>
</feature>
<feature type="compositionally biased region" description="Low complexity" evidence="8">
    <location>
        <begin position="68"/>
        <end position="77"/>
    </location>
</feature>
<dbReference type="GO" id="GO:0005634">
    <property type="term" value="C:nucleus"/>
    <property type="evidence" value="ECO:0007669"/>
    <property type="project" value="UniProtKB-SubCell"/>
</dbReference>
<dbReference type="Proteomes" id="UP000825935">
    <property type="component" value="Chromosome 10"/>
</dbReference>
<gene>
    <name evidence="10" type="ORF">KP509_10G040600</name>
</gene>
<feature type="region of interest" description="Disordered" evidence="8">
    <location>
        <begin position="166"/>
        <end position="194"/>
    </location>
</feature>
<feature type="compositionally biased region" description="Pro residues" evidence="8">
    <location>
        <begin position="34"/>
        <end position="46"/>
    </location>
</feature>
<dbReference type="Pfam" id="PF03106">
    <property type="entry name" value="WRKY"/>
    <property type="match status" value="1"/>
</dbReference>
<keyword evidence="2" id="KW-0805">Transcription regulation</keyword>
<organism evidence="10 11">
    <name type="scientific">Ceratopteris richardii</name>
    <name type="common">Triangle waterfern</name>
    <dbReference type="NCBI Taxonomy" id="49495"/>
    <lineage>
        <taxon>Eukaryota</taxon>
        <taxon>Viridiplantae</taxon>
        <taxon>Streptophyta</taxon>
        <taxon>Embryophyta</taxon>
        <taxon>Tracheophyta</taxon>
        <taxon>Polypodiopsida</taxon>
        <taxon>Polypodiidae</taxon>
        <taxon>Polypodiales</taxon>
        <taxon>Pteridineae</taxon>
        <taxon>Pteridaceae</taxon>
        <taxon>Parkerioideae</taxon>
        <taxon>Ceratopteris</taxon>
    </lineage>
</organism>
<sequence>MEGLPDDGDLSAVVRAGFSLSSSSPAAKRSPYPGFHPPCPPSPPAVPSASQLSPMTPPVSAHLPPPHMSSSISPLPHSSGRGGGLFLPSFQASSTAGIPSLQDLVRPREKFSAFARSLSLLHSLASPPPSLSSGGVASAAAVPPAPTSLLSEFCRSRPPAKQLNVLTASPSNPHRSWDTTSLTQVSGSSTSDAGTMSRLLSQSLFQRLVREDEHLPNARFPAAAGAVTLGRAHMRTEAAPLPSARGRHTRGIGDSVSLLDRLNEFSNPSSSAAVAGTSCRSSPFKTRGAKKSRKALQKRIVYVPAANAASSRPGGGENVPADLWAWRKYGQKPIKGSPHPRGYYRCSSSKGCPARKQVERNPNDPSMLVITYTSDHNHPWPTHRINALAGTTRATPPLPATAMASSQENSPRSNESESQMNFGDSTASVSPRQSQATGADECASATPSLRQRLEVGKNNSTTLEDGECSDIGIQSCQVAVASAAGSGAFLSSCPDGGTYLQESMFVEMVEEMHRQNRCDITEEDMAEEGGSLEVDPFNLFNWSSIPNNISSSNEINHVTK</sequence>
<comment type="subcellular location">
    <subcellularLocation>
        <location evidence="1">Nucleus</location>
    </subcellularLocation>
</comment>
<keyword evidence="3" id="KW-0238">DNA-binding</keyword>
<dbReference type="InterPro" id="IPR036576">
    <property type="entry name" value="WRKY_dom_sf"/>
</dbReference>
<dbReference type="GO" id="GO:0003700">
    <property type="term" value="F:DNA-binding transcription factor activity"/>
    <property type="evidence" value="ECO:0007669"/>
    <property type="project" value="InterPro"/>
</dbReference>
<dbReference type="OrthoDB" id="1937086at2759"/>
<evidence type="ECO:0000256" key="7">
    <source>
        <dbReference type="ARBA" id="ARBA00060761"/>
    </source>
</evidence>
<protein>
    <recommendedName>
        <fullName evidence="9">WRKY domain-containing protein</fullName>
    </recommendedName>
</protein>
<evidence type="ECO:0000313" key="11">
    <source>
        <dbReference type="Proteomes" id="UP000825935"/>
    </source>
</evidence>
<feature type="domain" description="WRKY" evidence="9">
    <location>
        <begin position="315"/>
        <end position="381"/>
    </location>
</feature>
<comment type="similarity">
    <text evidence="7">Belongs to the WRKY group II-e family.</text>
</comment>
<dbReference type="PROSITE" id="PS50811">
    <property type="entry name" value="WRKY"/>
    <property type="match status" value="1"/>
</dbReference>
<evidence type="ECO:0000256" key="4">
    <source>
        <dbReference type="ARBA" id="ARBA00023163"/>
    </source>
</evidence>
<dbReference type="InterPro" id="IPR003657">
    <property type="entry name" value="WRKY_dom"/>
</dbReference>
<evidence type="ECO:0000256" key="6">
    <source>
        <dbReference type="ARBA" id="ARBA00059805"/>
    </source>
</evidence>
<dbReference type="PANTHER" id="PTHR32096">
    <property type="entry name" value="WRKY TRANSCRIPTION FACTOR 30-RELATED-RELATED"/>
    <property type="match status" value="1"/>
</dbReference>
<dbReference type="GO" id="GO:0000976">
    <property type="term" value="F:transcription cis-regulatory region binding"/>
    <property type="evidence" value="ECO:0007669"/>
    <property type="project" value="TreeGrafter"/>
</dbReference>
<name>A0A8T2U0L7_CERRI</name>
<proteinExistence type="inferred from homology"/>
<feature type="region of interest" description="Disordered" evidence="8">
    <location>
        <begin position="270"/>
        <end position="291"/>
    </location>
</feature>
<dbReference type="Gene3D" id="2.20.25.80">
    <property type="entry name" value="WRKY domain"/>
    <property type="match status" value="1"/>
</dbReference>
<reference evidence="10" key="1">
    <citation type="submission" date="2021-08" db="EMBL/GenBank/DDBJ databases">
        <title>WGS assembly of Ceratopteris richardii.</title>
        <authorList>
            <person name="Marchant D.B."/>
            <person name="Chen G."/>
            <person name="Jenkins J."/>
            <person name="Shu S."/>
            <person name="Leebens-Mack J."/>
            <person name="Grimwood J."/>
            <person name="Schmutz J."/>
            <person name="Soltis P."/>
            <person name="Soltis D."/>
            <person name="Chen Z.-H."/>
        </authorList>
    </citation>
    <scope>NUCLEOTIDE SEQUENCE</scope>
    <source>
        <strain evidence="10">Whitten #5841</strain>
        <tissue evidence="10">Leaf</tissue>
    </source>
</reference>
<comment type="function">
    <text evidence="6">Transcription factor. Interacts specifically with the W box (5'-(T)TGAC[CT]-3'), a frequently occurring elicitor-responsive cis-acting element.</text>
</comment>
<evidence type="ECO:0000256" key="1">
    <source>
        <dbReference type="ARBA" id="ARBA00004123"/>
    </source>
</evidence>
<feature type="compositionally biased region" description="Polar residues" evidence="8">
    <location>
        <begin position="405"/>
        <end position="437"/>
    </location>
</feature>
<evidence type="ECO:0000259" key="9">
    <source>
        <dbReference type="PROSITE" id="PS50811"/>
    </source>
</evidence>
<evidence type="ECO:0000256" key="8">
    <source>
        <dbReference type="SAM" id="MobiDB-lite"/>
    </source>
</evidence>
<accession>A0A8T2U0L7</accession>
<feature type="region of interest" description="Disordered" evidence="8">
    <location>
        <begin position="392"/>
        <end position="454"/>
    </location>
</feature>
<keyword evidence="11" id="KW-1185">Reference proteome</keyword>
<evidence type="ECO:0000256" key="2">
    <source>
        <dbReference type="ARBA" id="ARBA00023015"/>
    </source>
</evidence>
<comment type="caution">
    <text evidence="10">The sequence shown here is derived from an EMBL/GenBank/DDBJ whole genome shotgun (WGS) entry which is preliminary data.</text>
</comment>
<dbReference type="EMBL" id="CM035415">
    <property type="protein sequence ID" value="KAH7427363.1"/>
    <property type="molecule type" value="Genomic_DNA"/>
</dbReference>
<evidence type="ECO:0000256" key="5">
    <source>
        <dbReference type="ARBA" id="ARBA00023242"/>
    </source>
</evidence>
<evidence type="ECO:0000256" key="3">
    <source>
        <dbReference type="ARBA" id="ARBA00023125"/>
    </source>
</evidence>
<dbReference type="OMA" id="IMAMENT"/>
<keyword evidence="5" id="KW-0539">Nucleus</keyword>